<sequence length="372" mass="45238">MQRNLKRVLLVGNGFDLSIGVKEFEVNNLNDIIFLKNKSTKNQIQNFFEQSIIEIIDEANDEDLKKQETEIIYKLNLFFLNNYDKFNFNMTNGNDKIGLENFSRPFYEYLYVYSRYCKDPVKIDKKYVKKICKTFFEKVLQNIYQNYNLNNLNNLTKQSIKWRLEKYDKIISFNYTDFVDQISNRNDIKHIHGSLKENNIIIGGLDEKEDSVFIVNELKDILVDNKENIIEIDIFGFSFDEDQSVFETISNLKMKWNEFTNVKILVNYFFYSNEENKNFQKFWDDFESFFEMTSEKYTYQQKIKQKKEIFHNFYRNENFIYHRFNKQGIFDGYWLYDSPINQNNYIQRFYDYIFDSDGFSLYVIKSEKWLNK</sequence>
<evidence type="ECO:0000313" key="1">
    <source>
        <dbReference type="EMBL" id="AAT75647.1"/>
    </source>
</evidence>
<dbReference type="EMBL" id="AE017263">
    <property type="protein sequence ID" value="AAT75647.1"/>
    <property type="molecule type" value="Genomic_DNA"/>
</dbReference>
<dbReference type="AlphaFoldDB" id="Q6F1H6"/>
<dbReference type="PaxDb" id="265311-Mfl290"/>
<dbReference type="RefSeq" id="WP_011183187.1">
    <property type="nucleotide sequence ID" value="NC_006055.1"/>
</dbReference>
<organism evidence="1 2">
    <name type="scientific">Mesoplasma florum (strain ATCC 33453 / NBRC 100688 / NCTC 11704 / L1)</name>
    <name type="common">Acholeplasma florum</name>
    <dbReference type="NCBI Taxonomy" id="265311"/>
    <lineage>
        <taxon>Bacteria</taxon>
        <taxon>Bacillati</taxon>
        <taxon>Mycoplasmatota</taxon>
        <taxon>Mollicutes</taxon>
        <taxon>Entomoplasmatales</taxon>
        <taxon>Entomoplasmataceae</taxon>
        <taxon>Mesoplasma</taxon>
    </lineage>
</organism>
<dbReference type="PATRIC" id="fig|265311.5.peg.290"/>
<dbReference type="KEGG" id="mfl:Mfl290"/>
<dbReference type="Proteomes" id="UP000006647">
    <property type="component" value="Chromosome"/>
</dbReference>
<reference evidence="1 2" key="1">
    <citation type="submission" date="2004-06" db="EMBL/GenBank/DDBJ databases">
        <authorList>
            <person name="Birren B.W."/>
            <person name="Stange-Thomann N."/>
            <person name="Hafez N."/>
            <person name="DeCaprio D."/>
            <person name="Fisher S."/>
            <person name="Butler J."/>
            <person name="Elkins T."/>
            <person name="Kodira C.D."/>
            <person name="Major J."/>
            <person name="Wang S."/>
            <person name="Nicol R."/>
            <person name="Nusbaum C."/>
        </authorList>
    </citation>
    <scope>NUCLEOTIDE SEQUENCE [LARGE SCALE GENOMIC DNA]</scope>
    <source>
        <strain evidence="2">ATCC 33453 / NBRC 100688 / NCTC 11704 / L1</strain>
    </source>
</reference>
<evidence type="ECO:0000313" key="2">
    <source>
        <dbReference type="Proteomes" id="UP000006647"/>
    </source>
</evidence>
<name>Q6F1H6_MESFL</name>
<keyword evidence="2" id="KW-1185">Reference proteome</keyword>
<gene>
    <name evidence="1" type="ordered locus">Mfl290</name>
</gene>
<accession>Q6F1H6</accession>
<proteinExistence type="predicted"/>
<evidence type="ECO:0008006" key="3">
    <source>
        <dbReference type="Google" id="ProtNLM"/>
    </source>
</evidence>
<protein>
    <recommendedName>
        <fullName evidence="3">Bacteriophage abortive infection AbiH</fullName>
    </recommendedName>
</protein>
<dbReference type="GeneID" id="2897906"/>
<dbReference type="STRING" id="265311.Mfl290"/>
<dbReference type="HOGENOM" id="CLU_743552_0_0_14"/>
<dbReference type="EnsemblBacteria" id="AAT75647">
    <property type="protein sequence ID" value="AAT75647"/>
    <property type="gene ID" value="Mfl290"/>
</dbReference>